<keyword evidence="2" id="KW-1185">Reference proteome</keyword>
<comment type="caution">
    <text evidence="1">The sequence shown here is derived from an EMBL/GenBank/DDBJ whole genome shotgun (WGS) entry which is preliminary data.</text>
</comment>
<evidence type="ECO:0000313" key="1">
    <source>
        <dbReference type="EMBL" id="KAJ3528544.1"/>
    </source>
</evidence>
<reference evidence="1" key="1">
    <citation type="submission" date="2022-07" db="EMBL/GenBank/DDBJ databases">
        <title>Genome Sequence of Phlebia brevispora.</title>
        <authorList>
            <person name="Buettner E."/>
        </authorList>
    </citation>
    <scope>NUCLEOTIDE SEQUENCE</scope>
    <source>
        <strain evidence="1">MPL23</strain>
    </source>
</reference>
<dbReference type="Proteomes" id="UP001148662">
    <property type="component" value="Unassembled WGS sequence"/>
</dbReference>
<accession>A0ACC1RZ46</accession>
<evidence type="ECO:0000313" key="2">
    <source>
        <dbReference type="Proteomes" id="UP001148662"/>
    </source>
</evidence>
<sequence length="406" mass="45022">MASFVGFLKRIKAMNNPPRVPLSTESAPIKFGILGAANIAPSALILPARSHAEVEIYAVAARNLEKAQAFAAKHGIEKAYGGPTAYQQLMIFPSAELLDDPRVVAVYNPLPNGLHYEWTMKALSAGKHVLLEKPSADTAAETREMFEYAEQKGLVLLEAFHYRFHPAVQRVKEILSSGELGAIKHVEARMAIFRGLMKDDDIRFNYELGGGAMMDMGCYTMNCLRYMTGSEPTSVTSATPDLFPSKTQSPSLVDGGMTAELSFPNDVTGSLFCHLRHPPSYFIVPKMPELLFKAECEGGELKLFNFVLPTAYHYIEVTTKTGQDGKGRKKRIEKVYKPAQDGWPGEDWWSTYRYQLEAFVNKVKGRTPQTWLAADDAVANMEAIEKVYEKSGLGVRPASKFKLPVL</sequence>
<protein>
    <submittedName>
        <fullName evidence="1">Uncharacterized protein</fullName>
    </submittedName>
</protein>
<organism evidence="1 2">
    <name type="scientific">Phlebia brevispora</name>
    <dbReference type="NCBI Taxonomy" id="194682"/>
    <lineage>
        <taxon>Eukaryota</taxon>
        <taxon>Fungi</taxon>
        <taxon>Dikarya</taxon>
        <taxon>Basidiomycota</taxon>
        <taxon>Agaricomycotina</taxon>
        <taxon>Agaricomycetes</taxon>
        <taxon>Polyporales</taxon>
        <taxon>Meruliaceae</taxon>
        <taxon>Phlebia</taxon>
    </lineage>
</organism>
<name>A0ACC1RZ46_9APHY</name>
<dbReference type="EMBL" id="JANHOG010002012">
    <property type="protein sequence ID" value="KAJ3528544.1"/>
    <property type="molecule type" value="Genomic_DNA"/>
</dbReference>
<gene>
    <name evidence="1" type="ORF">NM688_g7984</name>
</gene>
<proteinExistence type="predicted"/>